<proteinExistence type="predicted"/>
<organism evidence="1 2">
    <name type="scientific">Leptospira kirschneri str. H1</name>
    <dbReference type="NCBI Taxonomy" id="1049966"/>
    <lineage>
        <taxon>Bacteria</taxon>
        <taxon>Pseudomonadati</taxon>
        <taxon>Spirochaetota</taxon>
        <taxon>Spirochaetia</taxon>
        <taxon>Leptospirales</taxon>
        <taxon>Leptospiraceae</taxon>
        <taxon>Leptospira</taxon>
    </lineage>
</organism>
<dbReference type="SUPFAM" id="SSF56399">
    <property type="entry name" value="ADP-ribosylation"/>
    <property type="match status" value="1"/>
</dbReference>
<evidence type="ECO:0008006" key="3">
    <source>
        <dbReference type="Google" id="ProtNLM"/>
    </source>
</evidence>
<sequence length="199" mass="23986">MEKKEYYHIHRFKKNSSPIFQEGNSYITFEDFNHFWAYFLNFNPYITYDNIRKISPSQYAHECIEKKQIDEVGLKFITDALKESGMYLRELIFEQVRFRIFPHLPSRQYCIWLTEKENIDFWYSKLKVESFSFAVMKLECEGIFHKGNQSFLDSDLSGYIYFSQNAHDYWCSTDISTKNNNEIIFNGTAKILKIEEIRM</sequence>
<name>A0A0E2B0L1_9LEPT</name>
<gene>
    <name evidence="1" type="ORF">LEP1GSC081_3204</name>
</gene>
<dbReference type="Proteomes" id="UP000006253">
    <property type="component" value="Unassembled WGS sequence"/>
</dbReference>
<reference evidence="1 2" key="1">
    <citation type="submission" date="2012-10" db="EMBL/GenBank/DDBJ databases">
        <authorList>
            <person name="Harkins D.M."/>
            <person name="Durkin A.S."/>
            <person name="Brinkac L.M."/>
            <person name="Selengut J.D."/>
            <person name="Sanka R."/>
            <person name="DePew J."/>
            <person name="Purushe J."/>
            <person name="Peacock S.J."/>
            <person name="Thaipadungpanit J."/>
            <person name="Wuthiekanun V.W."/>
            <person name="Day N.P."/>
            <person name="Vinetz J.M."/>
            <person name="Sutton G.G."/>
            <person name="Nelson W.C."/>
            <person name="Fouts D.E."/>
        </authorList>
    </citation>
    <scope>NUCLEOTIDE SEQUENCE [LARGE SCALE GENOMIC DNA]</scope>
    <source>
        <strain evidence="1 2">H1</strain>
    </source>
</reference>
<evidence type="ECO:0000313" key="1">
    <source>
        <dbReference type="EMBL" id="EKO14277.1"/>
    </source>
</evidence>
<evidence type="ECO:0000313" key="2">
    <source>
        <dbReference type="Proteomes" id="UP000006253"/>
    </source>
</evidence>
<protein>
    <recommendedName>
        <fullName evidence="3">DUF2441 domain-containing protein</fullName>
    </recommendedName>
</protein>
<dbReference type="Pfam" id="PF10386">
    <property type="entry name" value="DUF2441"/>
    <property type="match status" value="1"/>
</dbReference>
<comment type="caution">
    <text evidence="1">The sequence shown here is derived from an EMBL/GenBank/DDBJ whole genome shotgun (WGS) entry which is preliminary data.</text>
</comment>
<dbReference type="Gene3D" id="1.10.3800.10">
    <property type="entry name" value="ADP-ribosylation domain"/>
    <property type="match status" value="1"/>
</dbReference>
<dbReference type="AlphaFoldDB" id="A0A0E2B0L1"/>
<accession>A0A0E2B0L1</accession>
<dbReference type="RefSeq" id="WP_000412108.1">
    <property type="nucleotide sequence ID" value="NZ_AHMY02000057.1"/>
</dbReference>
<dbReference type="EMBL" id="AHMY02000057">
    <property type="protein sequence ID" value="EKO14277.1"/>
    <property type="molecule type" value="Genomic_DNA"/>
</dbReference>
<dbReference type="InterPro" id="IPR018840">
    <property type="entry name" value="DUF2441"/>
</dbReference>
<dbReference type="Gene3D" id="3.20.170.10">
    <property type="entry name" value="ADP-ribosylation domain"/>
    <property type="match status" value="1"/>
</dbReference>